<reference evidence="1" key="1">
    <citation type="submission" date="2024-02" db="EMBL/GenBank/DDBJ databases">
        <title>Metagenome Assembled Genome of Zalaria obscura JY119.</title>
        <authorList>
            <person name="Vighnesh L."/>
            <person name="Jagadeeshwari U."/>
            <person name="Venkata Ramana C."/>
            <person name="Sasikala C."/>
        </authorList>
    </citation>
    <scope>NUCLEOTIDE SEQUENCE</scope>
    <source>
        <strain evidence="1">JY119</strain>
    </source>
</reference>
<proteinExistence type="predicted"/>
<accession>A0ACC3SE41</accession>
<protein>
    <submittedName>
        <fullName evidence="1">Uncharacterized protein</fullName>
    </submittedName>
</protein>
<sequence length="268" mass="28891">MTGKDIVLITGANQGIGFEAVKALIASSVSYHVLLCGRSLERAKEAVESLQSAYPDSDSTIEALQVDITDDDSISNLFSQVQSSYGKIDVLINNAGASFDHEVAAGNLTIREAWNKAYDVNVSGTQVMTHTFMPLLIKSSNPRLLFVTSGLSSLSRASDPDSPRYTVPPAGWPKPPGPSFIAYRSSKTALNMLMLDWARILKNDGVKVWCISPGFLATNLGENREMLKKLGAGEPSIGGEFIRDVVQGKQDEHVGKVVSSFGDGLQPW</sequence>
<organism evidence="1 2">
    <name type="scientific">Zalaria obscura</name>
    <dbReference type="NCBI Taxonomy" id="2024903"/>
    <lineage>
        <taxon>Eukaryota</taxon>
        <taxon>Fungi</taxon>
        <taxon>Dikarya</taxon>
        <taxon>Ascomycota</taxon>
        <taxon>Pezizomycotina</taxon>
        <taxon>Dothideomycetes</taxon>
        <taxon>Dothideomycetidae</taxon>
        <taxon>Dothideales</taxon>
        <taxon>Zalariaceae</taxon>
        <taxon>Zalaria</taxon>
    </lineage>
</organism>
<keyword evidence="2" id="KW-1185">Reference proteome</keyword>
<name>A0ACC3SE41_9PEZI</name>
<evidence type="ECO:0000313" key="2">
    <source>
        <dbReference type="Proteomes" id="UP001320706"/>
    </source>
</evidence>
<evidence type="ECO:0000313" key="1">
    <source>
        <dbReference type="EMBL" id="KAK8210245.1"/>
    </source>
</evidence>
<dbReference type="Proteomes" id="UP001320706">
    <property type="component" value="Unassembled WGS sequence"/>
</dbReference>
<gene>
    <name evidence="1" type="ORF">M8818_003733</name>
</gene>
<dbReference type="EMBL" id="JAMKPW020000016">
    <property type="protein sequence ID" value="KAK8210245.1"/>
    <property type="molecule type" value="Genomic_DNA"/>
</dbReference>
<comment type="caution">
    <text evidence="1">The sequence shown here is derived from an EMBL/GenBank/DDBJ whole genome shotgun (WGS) entry which is preliminary data.</text>
</comment>